<dbReference type="PANTHER" id="PTHR38593">
    <property type="entry name" value="BLR2558 PROTEIN"/>
    <property type="match status" value="1"/>
</dbReference>
<evidence type="ECO:0000256" key="1">
    <source>
        <dbReference type="SAM" id="SignalP"/>
    </source>
</evidence>
<dbReference type="KEGG" id="dez:DKM44_13045"/>
<evidence type="ECO:0000313" key="4">
    <source>
        <dbReference type="Proteomes" id="UP000245368"/>
    </source>
</evidence>
<keyword evidence="1" id="KW-0732">Signal</keyword>
<keyword evidence="4" id="KW-1185">Reference proteome</keyword>
<name>A0A2Z3JRU0_9DEIO</name>
<gene>
    <name evidence="3" type="ORF">DKM44_13045</name>
</gene>
<dbReference type="InterPro" id="IPR025419">
    <property type="entry name" value="DUF4142"/>
</dbReference>
<dbReference type="OrthoDB" id="118677at2"/>
<reference evidence="3 4" key="1">
    <citation type="submission" date="2018-05" db="EMBL/GenBank/DDBJ databases">
        <title>Complete Genome Sequence of Deinococcus sp. strain 17bor-2.</title>
        <authorList>
            <person name="Srinivasan S."/>
        </authorList>
    </citation>
    <scope>NUCLEOTIDE SEQUENCE [LARGE SCALE GENOMIC DNA]</scope>
    <source>
        <strain evidence="3 4">17bor-2</strain>
    </source>
</reference>
<dbReference type="Gene3D" id="1.20.1260.10">
    <property type="match status" value="1"/>
</dbReference>
<feature type="signal peptide" evidence="1">
    <location>
        <begin position="1"/>
        <end position="22"/>
    </location>
</feature>
<dbReference type="InterPro" id="IPR012347">
    <property type="entry name" value="Ferritin-like"/>
</dbReference>
<protein>
    <recommendedName>
        <fullName evidence="2">DUF4142 domain-containing protein</fullName>
    </recommendedName>
</protein>
<proteinExistence type="predicted"/>
<dbReference type="PANTHER" id="PTHR38593:SF1">
    <property type="entry name" value="BLR2558 PROTEIN"/>
    <property type="match status" value="1"/>
</dbReference>
<feature type="domain" description="DUF4142" evidence="2">
    <location>
        <begin position="42"/>
        <end position="177"/>
    </location>
</feature>
<sequence>MKKTILLSLPLLLVLSSPASLAGGAGMPPMGSMSTAQMSNDSDVLFMEVMTISNLAEIQTSQLALKKSSNADVKAFAQKMISDHTKAQAELNALAKSKGVVLTNKPGAAQRLEYNKLTTLSGAEFDAMYKKVQVSGHQMTLDLINLYQTIGKDADALAYAAKTGPIVAMHLDMAKALP</sequence>
<dbReference type="EMBL" id="CP029494">
    <property type="protein sequence ID" value="AWN24048.1"/>
    <property type="molecule type" value="Genomic_DNA"/>
</dbReference>
<dbReference type="RefSeq" id="WP_109827776.1">
    <property type="nucleotide sequence ID" value="NZ_CP029494.1"/>
</dbReference>
<dbReference type="Proteomes" id="UP000245368">
    <property type="component" value="Chromosome"/>
</dbReference>
<accession>A0A2Z3JRU0</accession>
<feature type="chain" id="PRO_5016250849" description="DUF4142 domain-containing protein" evidence="1">
    <location>
        <begin position="23"/>
        <end position="178"/>
    </location>
</feature>
<dbReference type="AlphaFoldDB" id="A0A2Z3JRU0"/>
<evidence type="ECO:0000259" key="2">
    <source>
        <dbReference type="Pfam" id="PF13628"/>
    </source>
</evidence>
<evidence type="ECO:0000313" key="3">
    <source>
        <dbReference type="EMBL" id="AWN24048.1"/>
    </source>
</evidence>
<dbReference type="Pfam" id="PF13628">
    <property type="entry name" value="DUF4142"/>
    <property type="match status" value="1"/>
</dbReference>
<organism evidence="3 4">
    <name type="scientific">Deinococcus irradiatisoli</name>
    <dbReference type="NCBI Taxonomy" id="2202254"/>
    <lineage>
        <taxon>Bacteria</taxon>
        <taxon>Thermotogati</taxon>
        <taxon>Deinococcota</taxon>
        <taxon>Deinococci</taxon>
        <taxon>Deinococcales</taxon>
        <taxon>Deinococcaceae</taxon>
        <taxon>Deinococcus</taxon>
    </lineage>
</organism>